<keyword evidence="1" id="KW-1133">Transmembrane helix</keyword>
<feature type="transmembrane region" description="Helical" evidence="1">
    <location>
        <begin position="41"/>
        <end position="60"/>
    </location>
</feature>
<dbReference type="InterPro" id="IPR003607">
    <property type="entry name" value="HD/PDEase_dom"/>
</dbReference>
<feature type="transmembrane region" description="Helical" evidence="1">
    <location>
        <begin position="96"/>
        <end position="114"/>
    </location>
</feature>
<dbReference type="AlphaFoldDB" id="A0A6J7IAA7"/>
<dbReference type="EMBL" id="CAFBNF010000002">
    <property type="protein sequence ID" value="CAB4927464.1"/>
    <property type="molecule type" value="Genomic_DNA"/>
</dbReference>
<sequence>MMSPTRSENPALRGQLPVVVLAGVIVAASAALLAVQGLQQVRVAAAFALLIAVGEVLRITLPGGRKAAPLAAAGTLAYALLPAFDHQHMSYGVPQAVIVVSVGTAVGAIPYLAAEQSIRLDDFARRVIVTFVVAALFRPLLDLQWTSRASLALVMSAVAVAGFLIDTLLAAALRSAQDHSPFRRTLIDETRALVGIGSAITATGVLIALAGEVMAWWALVVFVIPLLLTQFSFRRYSSIRSTYDQTIRSLARVTEVGGYTETGHASRVAELSVGIGREMGMSERELDDLRYAALMHDIGQLSLQEPIAGGATTLVSVEEQQRIAGLGAAVIRQTALLTRVADMVERQADWVRSGPGGADDTLPLGSRIIAVCNAYDDRVGASLESDRRLRALEDLRLSSSRVYDGRVVDVLSRIVGRSLALVP</sequence>
<evidence type="ECO:0000256" key="1">
    <source>
        <dbReference type="SAM" id="Phobius"/>
    </source>
</evidence>
<feature type="transmembrane region" description="Helical" evidence="1">
    <location>
        <begin position="192"/>
        <end position="209"/>
    </location>
</feature>
<evidence type="ECO:0000313" key="2">
    <source>
        <dbReference type="EMBL" id="CAB4927464.1"/>
    </source>
</evidence>
<feature type="transmembrane region" description="Helical" evidence="1">
    <location>
        <begin position="153"/>
        <end position="172"/>
    </location>
</feature>
<dbReference type="SUPFAM" id="SSF109604">
    <property type="entry name" value="HD-domain/PDEase-like"/>
    <property type="match status" value="1"/>
</dbReference>
<feature type="transmembrane region" description="Helical" evidence="1">
    <location>
        <begin position="215"/>
        <end position="233"/>
    </location>
</feature>
<proteinExistence type="predicted"/>
<feature type="transmembrane region" description="Helical" evidence="1">
    <location>
        <begin position="123"/>
        <end position="141"/>
    </location>
</feature>
<protein>
    <submittedName>
        <fullName evidence="2">Unannotated protein</fullName>
    </submittedName>
</protein>
<dbReference type="Gene3D" id="1.10.3210.10">
    <property type="entry name" value="Hypothetical protein af1432"/>
    <property type="match status" value="1"/>
</dbReference>
<accession>A0A6J7IAA7</accession>
<dbReference type="CDD" id="cd00077">
    <property type="entry name" value="HDc"/>
    <property type="match status" value="1"/>
</dbReference>
<name>A0A6J7IAA7_9ZZZZ</name>
<dbReference type="InterPro" id="IPR052020">
    <property type="entry name" value="Cyclic_di-GMP/3'3'-cGAMP_PDE"/>
</dbReference>
<keyword evidence="1" id="KW-0472">Membrane</keyword>
<reference evidence="2" key="1">
    <citation type="submission" date="2020-05" db="EMBL/GenBank/DDBJ databases">
        <authorList>
            <person name="Chiriac C."/>
            <person name="Salcher M."/>
            <person name="Ghai R."/>
            <person name="Kavagutti S V."/>
        </authorList>
    </citation>
    <scope>NUCLEOTIDE SEQUENCE</scope>
</reference>
<organism evidence="2">
    <name type="scientific">freshwater metagenome</name>
    <dbReference type="NCBI Taxonomy" id="449393"/>
    <lineage>
        <taxon>unclassified sequences</taxon>
        <taxon>metagenomes</taxon>
        <taxon>ecological metagenomes</taxon>
    </lineage>
</organism>
<dbReference type="PANTHER" id="PTHR45228">
    <property type="entry name" value="CYCLIC DI-GMP PHOSPHODIESTERASE TM_0186-RELATED"/>
    <property type="match status" value="1"/>
</dbReference>
<feature type="transmembrane region" description="Helical" evidence="1">
    <location>
        <begin position="12"/>
        <end position="35"/>
    </location>
</feature>
<dbReference type="PANTHER" id="PTHR45228:SF4">
    <property type="entry name" value="LIPOPROTEIN"/>
    <property type="match status" value="1"/>
</dbReference>
<gene>
    <name evidence="2" type="ORF">UFOPK3773_00045</name>
</gene>
<keyword evidence="1" id="KW-0812">Transmembrane</keyword>
<dbReference type="Pfam" id="PF13487">
    <property type="entry name" value="HD_5"/>
    <property type="match status" value="1"/>
</dbReference>